<gene>
    <name evidence="2" type="ORF">GCM10010315_15620</name>
</gene>
<protein>
    <recommendedName>
        <fullName evidence="1">HTH marR-type domain-containing protein</fullName>
    </recommendedName>
</protein>
<dbReference type="CDD" id="cd00090">
    <property type="entry name" value="HTH_ARSR"/>
    <property type="match status" value="1"/>
</dbReference>
<dbReference type="InterPro" id="IPR011991">
    <property type="entry name" value="ArsR-like_HTH"/>
</dbReference>
<dbReference type="PROSITE" id="PS50995">
    <property type="entry name" value="HTH_MARR_2"/>
    <property type="match status" value="1"/>
</dbReference>
<dbReference type="Proteomes" id="UP001500886">
    <property type="component" value="Unassembled WGS sequence"/>
</dbReference>
<dbReference type="RefSeq" id="WP_344434083.1">
    <property type="nucleotide sequence ID" value="NZ_BAAASL010000005.1"/>
</dbReference>
<dbReference type="SUPFAM" id="SSF46785">
    <property type="entry name" value="Winged helix' DNA-binding domain"/>
    <property type="match status" value="1"/>
</dbReference>
<comment type="caution">
    <text evidence="2">The sequence shown here is derived from an EMBL/GenBank/DDBJ whole genome shotgun (WGS) entry which is preliminary data.</text>
</comment>
<reference evidence="2 3" key="1">
    <citation type="journal article" date="2019" name="Int. J. Syst. Evol. Microbiol.">
        <title>The Global Catalogue of Microorganisms (GCM) 10K type strain sequencing project: providing services to taxonomists for standard genome sequencing and annotation.</title>
        <authorList>
            <consortium name="The Broad Institute Genomics Platform"/>
            <consortium name="The Broad Institute Genome Sequencing Center for Infectious Disease"/>
            <person name="Wu L."/>
            <person name="Ma J."/>
        </authorList>
    </citation>
    <scope>NUCLEOTIDE SEQUENCE [LARGE SCALE GENOMIC DNA]</scope>
    <source>
        <strain evidence="2 3">JCM 4542</strain>
    </source>
</reference>
<dbReference type="Gene3D" id="1.10.10.10">
    <property type="entry name" value="Winged helix-like DNA-binding domain superfamily/Winged helix DNA-binding domain"/>
    <property type="match status" value="1"/>
</dbReference>
<dbReference type="PANTHER" id="PTHR33164">
    <property type="entry name" value="TRANSCRIPTIONAL REGULATOR, MARR FAMILY"/>
    <property type="match status" value="1"/>
</dbReference>
<dbReference type="PANTHER" id="PTHR33164:SF99">
    <property type="entry name" value="MARR FAMILY REGULATORY PROTEIN"/>
    <property type="match status" value="1"/>
</dbReference>
<dbReference type="SMART" id="SM00347">
    <property type="entry name" value="HTH_MARR"/>
    <property type="match status" value="1"/>
</dbReference>
<dbReference type="EMBL" id="BAAASL010000005">
    <property type="protein sequence ID" value="GAA2712284.1"/>
    <property type="molecule type" value="Genomic_DNA"/>
</dbReference>
<keyword evidence="3" id="KW-1185">Reference proteome</keyword>
<dbReference type="InterPro" id="IPR036390">
    <property type="entry name" value="WH_DNA-bd_sf"/>
</dbReference>
<evidence type="ECO:0000313" key="2">
    <source>
        <dbReference type="EMBL" id="GAA2712284.1"/>
    </source>
</evidence>
<proteinExistence type="predicted"/>
<dbReference type="InterPro" id="IPR036388">
    <property type="entry name" value="WH-like_DNA-bd_sf"/>
</dbReference>
<organism evidence="2 3">
    <name type="scientific">Streptomyces luteosporeus</name>
    <dbReference type="NCBI Taxonomy" id="173856"/>
    <lineage>
        <taxon>Bacteria</taxon>
        <taxon>Bacillati</taxon>
        <taxon>Actinomycetota</taxon>
        <taxon>Actinomycetes</taxon>
        <taxon>Kitasatosporales</taxon>
        <taxon>Streptomycetaceae</taxon>
        <taxon>Streptomyces</taxon>
    </lineage>
</organism>
<name>A0ABN3TNA6_9ACTN</name>
<evidence type="ECO:0000259" key="1">
    <source>
        <dbReference type="PROSITE" id="PS50995"/>
    </source>
</evidence>
<evidence type="ECO:0000313" key="3">
    <source>
        <dbReference type="Proteomes" id="UP001500886"/>
    </source>
</evidence>
<feature type="domain" description="HTH marR-type" evidence="1">
    <location>
        <begin position="18"/>
        <end position="159"/>
    </location>
</feature>
<dbReference type="Pfam" id="PF12802">
    <property type="entry name" value="MarR_2"/>
    <property type="match status" value="1"/>
</dbReference>
<dbReference type="InterPro" id="IPR039422">
    <property type="entry name" value="MarR/SlyA-like"/>
</dbReference>
<dbReference type="InterPro" id="IPR000835">
    <property type="entry name" value="HTH_MarR-typ"/>
</dbReference>
<accession>A0ABN3TNA6</accession>
<sequence length="165" mass="17963">MPHRNDTGEAPRRPSPAELEVIALVPQLEPFFRKSVVHEQMPPMLLEAMESGGLTARHGAVLPHLLAGVPLTVGEIAGRLKVSLPTASELVGALSRAGVVRRAEDPANRRRVLVTLAEEYRGAVETFLGRRMEPLLRVLDELGPQERAGFLAGMEAWVRAVRSAP</sequence>